<dbReference type="Pfam" id="PF01535">
    <property type="entry name" value="PPR"/>
    <property type="match status" value="1"/>
</dbReference>
<organism evidence="3 4">
    <name type="scientific">Helianthus annuus</name>
    <name type="common">Common sunflower</name>
    <dbReference type="NCBI Taxonomy" id="4232"/>
    <lineage>
        <taxon>Eukaryota</taxon>
        <taxon>Viridiplantae</taxon>
        <taxon>Streptophyta</taxon>
        <taxon>Embryophyta</taxon>
        <taxon>Tracheophyta</taxon>
        <taxon>Spermatophyta</taxon>
        <taxon>Magnoliopsida</taxon>
        <taxon>eudicotyledons</taxon>
        <taxon>Gunneridae</taxon>
        <taxon>Pentapetalae</taxon>
        <taxon>asterids</taxon>
        <taxon>campanulids</taxon>
        <taxon>Asterales</taxon>
        <taxon>Asteraceae</taxon>
        <taxon>Asteroideae</taxon>
        <taxon>Heliantheae alliance</taxon>
        <taxon>Heliantheae</taxon>
        <taxon>Helianthus</taxon>
    </lineage>
</organism>
<dbReference type="PANTHER" id="PTHR47594">
    <property type="entry name" value="PPR CONTAINING PLANT-LIKE PROTEIN"/>
    <property type="match status" value="1"/>
</dbReference>
<proteinExistence type="predicted"/>
<comment type="caution">
    <text evidence="3">The sequence shown here is derived from an EMBL/GenBank/DDBJ whole genome shotgun (WGS) entry which is preliminary data.</text>
</comment>
<dbReference type="PROSITE" id="PS51375">
    <property type="entry name" value="PPR"/>
    <property type="match status" value="2"/>
</dbReference>
<dbReference type="OrthoDB" id="1900964at2759"/>
<evidence type="ECO:0000256" key="2">
    <source>
        <dbReference type="PROSITE-ProRule" id="PRU00708"/>
    </source>
</evidence>
<dbReference type="PANTHER" id="PTHR47594:SF5">
    <property type="entry name" value="PENTACOTRIPEPTIDE-REPEAT REGION OF PRORP DOMAIN-CONTAINING PROTEIN"/>
    <property type="match status" value="1"/>
</dbReference>
<dbReference type="Gene3D" id="1.25.40.10">
    <property type="entry name" value="Tetratricopeptide repeat domain"/>
    <property type="match status" value="1"/>
</dbReference>
<dbReference type="InterPro" id="IPR011990">
    <property type="entry name" value="TPR-like_helical_dom_sf"/>
</dbReference>
<reference evidence="3" key="1">
    <citation type="journal article" date="2017" name="Nature">
        <title>The sunflower genome provides insights into oil metabolism, flowering and Asterid evolution.</title>
        <authorList>
            <person name="Badouin H."/>
            <person name="Gouzy J."/>
            <person name="Grassa C.J."/>
            <person name="Murat F."/>
            <person name="Staton S.E."/>
            <person name="Cottret L."/>
            <person name="Lelandais-Briere C."/>
            <person name="Owens G.L."/>
            <person name="Carrere S."/>
            <person name="Mayjonade B."/>
            <person name="Legrand L."/>
            <person name="Gill N."/>
            <person name="Kane N.C."/>
            <person name="Bowers J.E."/>
            <person name="Hubner S."/>
            <person name="Bellec A."/>
            <person name="Berard A."/>
            <person name="Berges H."/>
            <person name="Blanchet N."/>
            <person name="Boniface M.C."/>
            <person name="Brunel D."/>
            <person name="Catrice O."/>
            <person name="Chaidir N."/>
            <person name="Claudel C."/>
            <person name="Donnadieu C."/>
            <person name="Faraut T."/>
            <person name="Fievet G."/>
            <person name="Helmstetter N."/>
            <person name="King M."/>
            <person name="Knapp S.J."/>
            <person name="Lai Z."/>
            <person name="Le Paslier M.C."/>
            <person name="Lippi Y."/>
            <person name="Lorenzon L."/>
            <person name="Mandel J.R."/>
            <person name="Marage G."/>
            <person name="Marchand G."/>
            <person name="Marquand E."/>
            <person name="Bret-Mestries E."/>
            <person name="Morien E."/>
            <person name="Nambeesan S."/>
            <person name="Nguyen T."/>
            <person name="Pegot-Espagnet P."/>
            <person name="Pouilly N."/>
            <person name="Raftis F."/>
            <person name="Sallet E."/>
            <person name="Schiex T."/>
            <person name="Thomas J."/>
            <person name="Vandecasteele C."/>
            <person name="Vares D."/>
            <person name="Vear F."/>
            <person name="Vautrin S."/>
            <person name="Crespi M."/>
            <person name="Mangin B."/>
            <person name="Burke J.M."/>
            <person name="Salse J."/>
            <person name="Munos S."/>
            <person name="Vincourt P."/>
            <person name="Rieseberg L.H."/>
            <person name="Langlade N.B."/>
        </authorList>
    </citation>
    <scope>NUCLEOTIDE SEQUENCE</scope>
    <source>
        <tissue evidence="3">Leaves</tissue>
    </source>
</reference>
<dbReference type="GO" id="GO:0000373">
    <property type="term" value="P:Group II intron splicing"/>
    <property type="evidence" value="ECO:0007669"/>
    <property type="project" value="InterPro"/>
</dbReference>
<dbReference type="GO" id="GO:0009658">
    <property type="term" value="P:chloroplast organization"/>
    <property type="evidence" value="ECO:0007669"/>
    <property type="project" value="InterPro"/>
</dbReference>
<sequence length="244" mass="28083">MLTNTGYSPMRIQSIQTPFGFDKPQLRYATTTITCGLRKPLRTRRRTDGVLSTEAIQAVQSLKLAAKNPSKLHQVFNSKLNRLLKDDLLDAFAELQRQQHLDLALKVFEFIRNEAWYKPDHSLYGDLMLMFGKKKLIDKVEKLFFDLIEEGLKPDTRAYTELIGAYLKVDMIDKAMETYESMKASGCVPDELTLTIMIRNLESAGRDDLAAVVKNDCVEYLDSPKKFLKEVARRYPKRLRLNLV</sequence>
<evidence type="ECO:0000313" key="4">
    <source>
        <dbReference type="Proteomes" id="UP000215914"/>
    </source>
</evidence>
<protein>
    <submittedName>
        <fullName evidence="3">Tetratricopeptide-like helical domain superfamily</fullName>
    </submittedName>
</protein>
<evidence type="ECO:0000256" key="1">
    <source>
        <dbReference type="ARBA" id="ARBA00022737"/>
    </source>
</evidence>
<reference evidence="3" key="2">
    <citation type="submission" date="2020-06" db="EMBL/GenBank/DDBJ databases">
        <title>Helianthus annuus Genome sequencing and assembly Release 2.</title>
        <authorList>
            <person name="Gouzy J."/>
            <person name="Langlade N."/>
            <person name="Munos S."/>
        </authorList>
    </citation>
    <scope>NUCLEOTIDE SEQUENCE</scope>
    <source>
        <tissue evidence="3">Leaves</tissue>
    </source>
</reference>
<feature type="repeat" description="PPR" evidence="2">
    <location>
        <begin position="120"/>
        <end position="154"/>
    </location>
</feature>
<dbReference type="InterPro" id="IPR044190">
    <property type="entry name" value="THA8-like"/>
</dbReference>
<keyword evidence="4" id="KW-1185">Reference proteome</keyword>
<keyword evidence="1" id="KW-0677">Repeat</keyword>
<accession>A0A9K3ELC8</accession>
<dbReference type="GO" id="GO:0003723">
    <property type="term" value="F:RNA binding"/>
    <property type="evidence" value="ECO:0007669"/>
    <property type="project" value="InterPro"/>
</dbReference>
<gene>
    <name evidence="3" type="ORF">HanXRQr2_Chr13g0608601</name>
</gene>
<name>A0A9K3ELC8_HELAN</name>
<evidence type="ECO:0000313" key="3">
    <source>
        <dbReference type="EMBL" id="KAF5775133.1"/>
    </source>
</evidence>
<dbReference type="NCBIfam" id="TIGR00756">
    <property type="entry name" value="PPR"/>
    <property type="match status" value="1"/>
</dbReference>
<feature type="repeat" description="PPR" evidence="2">
    <location>
        <begin position="155"/>
        <end position="189"/>
    </location>
</feature>
<dbReference type="EMBL" id="MNCJ02000328">
    <property type="protein sequence ID" value="KAF5775133.1"/>
    <property type="molecule type" value="Genomic_DNA"/>
</dbReference>
<dbReference type="AlphaFoldDB" id="A0A9K3ELC8"/>
<dbReference type="Proteomes" id="UP000215914">
    <property type="component" value="Unassembled WGS sequence"/>
</dbReference>
<dbReference type="Gramene" id="mRNA:HanXRQr2_Chr13g0608601">
    <property type="protein sequence ID" value="mRNA:HanXRQr2_Chr13g0608601"/>
    <property type="gene ID" value="HanXRQr2_Chr13g0608601"/>
</dbReference>
<dbReference type="Pfam" id="PF13041">
    <property type="entry name" value="PPR_2"/>
    <property type="match status" value="1"/>
</dbReference>
<dbReference type="InterPro" id="IPR002885">
    <property type="entry name" value="PPR_rpt"/>
</dbReference>